<accession>A0ABR8P8Y2</accession>
<name>A0ABR8P8Y2_9LACO</name>
<dbReference type="Proteomes" id="UP000704341">
    <property type="component" value="Unassembled WGS sequence"/>
</dbReference>
<evidence type="ECO:0000313" key="1">
    <source>
        <dbReference type="EMBL" id="MBD5807149.1"/>
    </source>
</evidence>
<proteinExistence type="predicted"/>
<reference evidence="1 2" key="1">
    <citation type="submission" date="2018-07" db="EMBL/GenBank/DDBJ databases">
        <title>Phylogenomic Insights into understanding Host Adaptation of Lactobacillus reuteri by a novel species, Lactobacillus spp. M31.</title>
        <authorList>
            <person name="Sharma S."/>
            <person name="Patil P."/>
            <person name="Korpole S."/>
            <person name="Patil P.B."/>
        </authorList>
    </citation>
    <scope>NUCLEOTIDE SEQUENCE [LARGE SCALE GENOMIC DNA]</scope>
    <source>
        <strain evidence="1 2">M31</strain>
    </source>
</reference>
<dbReference type="RefSeq" id="WP_191668408.1">
    <property type="nucleotide sequence ID" value="NZ_QORN01000036.1"/>
</dbReference>
<organism evidence="1 2">
    <name type="scientific">Limosilactobacillus walteri</name>
    <dbReference type="NCBI Taxonomy" id="2268022"/>
    <lineage>
        <taxon>Bacteria</taxon>
        <taxon>Bacillati</taxon>
        <taxon>Bacillota</taxon>
        <taxon>Bacilli</taxon>
        <taxon>Lactobacillales</taxon>
        <taxon>Lactobacillaceae</taxon>
        <taxon>Limosilactobacillus</taxon>
    </lineage>
</organism>
<protein>
    <submittedName>
        <fullName evidence="1">Accessory Sec system protein Asp1</fullName>
    </submittedName>
</protein>
<keyword evidence="2" id="KW-1185">Reference proteome</keyword>
<dbReference type="EMBL" id="QORN01000036">
    <property type="protein sequence ID" value="MBD5807149.1"/>
    <property type="molecule type" value="Genomic_DNA"/>
</dbReference>
<dbReference type="InterPro" id="IPR022372">
    <property type="entry name" value="Accessory_SS_Asp1"/>
</dbReference>
<comment type="caution">
    <text evidence="1">The sequence shown here is derived from an EMBL/GenBank/DDBJ whole genome shotgun (WGS) entry which is preliminary data.</text>
</comment>
<dbReference type="Pfam" id="PF16993">
    <property type="entry name" value="Asp1"/>
    <property type="match status" value="1"/>
</dbReference>
<gene>
    <name evidence="1" type="primary">asp1</name>
    <name evidence="1" type="ORF">DTK66_08580</name>
</gene>
<evidence type="ECO:0000313" key="2">
    <source>
        <dbReference type="Proteomes" id="UP000704341"/>
    </source>
</evidence>
<sequence>MNYLIPGWHDLLTDWAYTVPKIEFDDTVSHVKLLQADDEQYSLVITDYQPQLSTKMNQLMLAPKEVVSVFDYLQGIDHLDNRIIDYRDFNWPADAYYDYTNFRIFVIENNHPYAKITFDTQGKILYVDYLEKEQKTRRLVLDSRGFVSREELFDAGQAYQHIYYDEQGYWRIKHNLLTDHVEVNNMFSELTKHHEYTHLSELLAEVVQEHILNNFDIQTDNLIVTLDDEAVIDEKIYQAYQPIYSISRWHPYKNKLAYLNNHKNSLKLLVDDEETQKNVKEHLKVSPTLLSLFQSRFSLGHSQRSQRERIGLFVESTDEKDVRQIVEMIYERLIVSPDKEGLVLLSYSPEKFYMTQQAIEWLKKQHEGEFILTSDERNEIEEILMKKKKVPKLSIEAHRIVTEAEIGKQFDSLRILIDWGNNPDEFIQTTAISTGIPQLYRRPIKRIKDYQNGLVCKTIKELNNGLNYYIGNLKHWNESLVYNVQLMNKYSTVELLKKWQTVLEK</sequence>
<dbReference type="NCBIfam" id="TIGR03713">
    <property type="entry name" value="acc_sec_asp1"/>
    <property type="match status" value="1"/>
</dbReference>